<name>A0A9N8PR62_9PEZI</name>
<feature type="domain" description="2EXR" evidence="1">
    <location>
        <begin position="69"/>
        <end position="126"/>
    </location>
</feature>
<evidence type="ECO:0000313" key="2">
    <source>
        <dbReference type="EMBL" id="CAD0109755.1"/>
    </source>
</evidence>
<keyword evidence="3" id="KW-1185">Reference proteome</keyword>
<gene>
    <name evidence="2" type="ORF">AWRI4620_LOCUS4010</name>
</gene>
<protein>
    <recommendedName>
        <fullName evidence="1">2EXR domain-containing protein</fullName>
    </recommendedName>
</protein>
<accession>A0A9N8PR62</accession>
<evidence type="ECO:0000313" key="3">
    <source>
        <dbReference type="Proteomes" id="UP000745764"/>
    </source>
</evidence>
<proteinExistence type="predicted"/>
<dbReference type="InterPro" id="IPR038883">
    <property type="entry name" value="AN11006-like"/>
</dbReference>
<dbReference type="Proteomes" id="UP000745764">
    <property type="component" value="Unassembled WGS sequence"/>
</dbReference>
<dbReference type="AlphaFoldDB" id="A0A9N8PR62"/>
<dbReference type="PANTHER" id="PTHR42085:SF2">
    <property type="entry name" value="F-BOX DOMAIN-CONTAINING PROTEIN"/>
    <property type="match status" value="1"/>
</dbReference>
<reference evidence="2" key="1">
    <citation type="submission" date="2020-06" db="EMBL/GenBank/DDBJ databases">
        <authorList>
            <person name="Onetto C."/>
        </authorList>
    </citation>
    <scope>NUCLEOTIDE SEQUENCE</scope>
</reference>
<sequence length="327" mass="37442">MSYLDAAQSSRVSQAYRTLGLVPISSQYHSGARTFTAHRRKIAIQDEKLALSREDVVKDPRTNTEESFPFMELPAEIRVRIYQYALVRPRRLHLEVARTPALACVSKQIRRECLPTFLRVNSFQASYTRGLDRTFGLSFADETLAWLQTLSFTARLIQDLRITFQGDLGQGGHRSIVFQILATAKETWVNHFNRWCPFCIDGYHGSYYHLPHPNYDHPCLKTNPLKLKGMHDEFVAAVERTYFKLSDDWGRGGLSICEVIDLAKAADEIKQNPDVFIPFCFSIQKLIEHTDKIAKWAGVYSDYLASQRAQEALLEADGLEEEEFALQ</sequence>
<dbReference type="InterPro" id="IPR045518">
    <property type="entry name" value="2EXR"/>
</dbReference>
<evidence type="ECO:0000259" key="1">
    <source>
        <dbReference type="Pfam" id="PF20150"/>
    </source>
</evidence>
<organism evidence="2 3">
    <name type="scientific">Aureobasidium uvarum</name>
    <dbReference type="NCBI Taxonomy" id="2773716"/>
    <lineage>
        <taxon>Eukaryota</taxon>
        <taxon>Fungi</taxon>
        <taxon>Dikarya</taxon>
        <taxon>Ascomycota</taxon>
        <taxon>Pezizomycotina</taxon>
        <taxon>Dothideomycetes</taxon>
        <taxon>Dothideomycetidae</taxon>
        <taxon>Dothideales</taxon>
        <taxon>Saccotheciaceae</taxon>
        <taxon>Aureobasidium</taxon>
    </lineage>
</organism>
<dbReference type="OrthoDB" id="3813898at2759"/>
<comment type="caution">
    <text evidence="2">The sequence shown here is derived from an EMBL/GenBank/DDBJ whole genome shotgun (WGS) entry which is preliminary data.</text>
</comment>
<dbReference type="Pfam" id="PF20150">
    <property type="entry name" value="2EXR"/>
    <property type="match status" value="1"/>
</dbReference>
<dbReference type="PANTHER" id="PTHR42085">
    <property type="entry name" value="F-BOX DOMAIN-CONTAINING PROTEIN"/>
    <property type="match status" value="1"/>
</dbReference>
<dbReference type="EMBL" id="CAINUL010000005">
    <property type="protein sequence ID" value="CAD0109755.1"/>
    <property type="molecule type" value="Genomic_DNA"/>
</dbReference>